<reference evidence="4 5" key="1">
    <citation type="submission" date="2024-07" db="EMBL/GenBank/DDBJ databases">
        <title>Section-level genome sequencing and comparative genomics of Aspergillus sections Usti and Cavernicolus.</title>
        <authorList>
            <consortium name="Lawrence Berkeley National Laboratory"/>
            <person name="Nybo J.L."/>
            <person name="Vesth T.C."/>
            <person name="Theobald S."/>
            <person name="Frisvad J.C."/>
            <person name="Larsen T.O."/>
            <person name="Kjaerboelling I."/>
            <person name="Rothschild-Mancinelli K."/>
            <person name="Lyhne E.K."/>
            <person name="Kogle M.E."/>
            <person name="Barry K."/>
            <person name="Clum A."/>
            <person name="Na H."/>
            <person name="Ledsgaard L."/>
            <person name="Lin J."/>
            <person name="Lipzen A."/>
            <person name="Kuo A."/>
            <person name="Riley R."/>
            <person name="Mondo S."/>
            <person name="LaButti K."/>
            <person name="Haridas S."/>
            <person name="Pangalinan J."/>
            <person name="Salamov A.A."/>
            <person name="Simmons B.A."/>
            <person name="Magnuson J.K."/>
            <person name="Chen J."/>
            <person name="Drula E."/>
            <person name="Henrissat B."/>
            <person name="Wiebenga A."/>
            <person name="Lubbers R.J."/>
            <person name="Gomes A.C."/>
            <person name="Macurrencykelacurrency M.R."/>
            <person name="Stajich J."/>
            <person name="Grigoriev I.V."/>
            <person name="Mortensen U.H."/>
            <person name="De vries R.P."/>
            <person name="Baker S.E."/>
            <person name="Andersen M.R."/>
        </authorList>
    </citation>
    <scope>NUCLEOTIDE SEQUENCE [LARGE SCALE GENOMIC DNA]</scope>
    <source>
        <strain evidence="4 5">CBS 756.74</strain>
    </source>
</reference>
<dbReference type="Gene3D" id="3.40.50.720">
    <property type="entry name" value="NAD(P)-binding Rossmann-like Domain"/>
    <property type="match status" value="1"/>
</dbReference>
<evidence type="ECO:0000313" key="5">
    <source>
        <dbReference type="Proteomes" id="UP001610444"/>
    </source>
</evidence>
<dbReference type="Proteomes" id="UP001610444">
    <property type="component" value="Unassembled WGS sequence"/>
</dbReference>
<protein>
    <submittedName>
        <fullName evidence="4">Oxidoreductase</fullName>
    </submittedName>
</protein>
<dbReference type="EMBL" id="JBFXLR010000092">
    <property type="protein sequence ID" value="KAL2837825.1"/>
    <property type="molecule type" value="Genomic_DNA"/>
</dbReference>
<accession>A0ABR4JCT7</accession>
<organism evidence="4 5">
    <name type="scientific">Aspergillus pseudodeflectus</name>
    <dbReference type="NCBI Taxonomy" id="176178"/>
    <lineage>
        <taxon>Eukaryota</taxon>
        <taxon>Fungi</taxon>
        <taxon>Dikarya</taxon>
        <taxon>Ascomycota</taxon>
        <taxon>Pezizomycotina</taxon>
        <taxon>Eurotiomycetes</taxon>
        <taxon>Eurotiomycetidae</taxon>
        <taxon>Eurotiales</taxon>
        <taxon>Aspergillaceae</taxon>
        <taxon>Aspergillus</taxon>
        <taxon>Aspergillus subgen. Nidulantes</taxon>
    </lineage>
</organism>
<dbReference type="PANTHER" id="PTHR24321">
    <property type="entry name" value="DEHYDROGENASES, SHORT CHAIN"/>
    <property type="match status" value="1"/>
</dbReference>
<evidence type="ECO:0000256" key="1">
    <source>
        <dbReference type="ARBA" id="ARBA00006484"/>
    </source>
</evidence>
<dbReference type="Pfam" id="PF13561">
    <property type="entry name" value="adh_short_C2"/>
    <property type="match status" value="1"/>
</dbReference>
<dbReference type="InterPro" id="IPR002347">
    <property type="entry name" value="SDR_fam"/>
</dbReference>
<comment type="caution">
    <text evidence="4">The sequence shown here is derived from an EMBL/GenBank/DDBJ whole genome shotgun (WGS) entry which is preliminary data.</text>
</comment>
<dbReference type="InterPro" id="IPR057326">
    <property type="entry name" value="KR_dom"/>
</dbReference>
<dbReference type="SUPFAM" id="SSF51735">
    <property type="entry name" value="NAD(P)-binding Rossmann-fold domains"/>
    <property type="match status" value="1"/>
</dbReference>
<dbReference type="PRINTS" id="PR00080">
    <property type="entry name" value="SDRFAMILY"/>
</dbReference>
<dbReference type="InterPro" id="IPR036291">
    <property type="entry name" value="NAD(P)-bd_dom_sf"/>
</dbReference>
<evidence type="ECO:0000313" key="4">
    <source>
        <dbReference type="EMBL" id="KAL2837825.1"/>
    </source>
</evidence>
<feature type="domain" description="Ketoreductase" evidence="3">
    <location>
        <begin position="5"/>
        <end position="181"/>
    </location>
</feature>
<name>A0ABR4JCT7_9EURO</name>
<gene>
    <name evidence="4" type="ORF">BJX68DRAFT_249488</name>
</gene>
<proteinExistence type="inferred from homology"/>
<dbReference type="RefSeq" id="XP_070892728.1">
    <property type="nucleotide sequence ID" value="XM_071042118.1"/>
</dbReference>
<dbReference type="PRINTS" id="PR00081">
    <property type="entry name" value="GDHRDH"/>
</dbReference>
<keyword evidence="5" id="KW-1185">Reference proteome</keyword>
<dbReference type="CDD" id="cd05233">
    <property type="entry name" value="SDR_c"/>
    <property type="match status" value="1"/>
</dbReference>
<keyword evidence="2" id="KW-0560">Oxidoreductase</keyword>
<sequence length="259" mass="27750">MELPGTAVVTGAAGGIGRAICLALARYGCNSIALIDRDTDGLVKTEELVLERSPLVKIKVLACDLREDDACERIISETVTSFGRIDYLVNCAGTPGGFSLAHETTLSTFDLVHSLNVRATWQLQQAAIRQMLKQDLRDGERGSIVNVGSIVSHVGQSMLSAYASSKHALLGMTKVEAIDYAPFGIRVNCVAPGIIDTELGRDIPEELREKHLEPMVARTALRRKGTPDEVANCVLFLSSRLASFVTGSSLTVDGGYTAS</sequence>
<dbReference type="PANTHER" id="PTHR24321:SF12">
    <property type="entry name" value="SHORT-CHAIN DEHYDROGENASE_REDUCTASE FAMILY, PUTATIVE (AFU_ORTHOLOGUE AFUA_5G14340)-RELATED"/>
    <property type="match status" value="1"/>
</dbReference>
<evidence type="ECO:0000256" key="2">
    <source>
        <dbReference type="ARBA" id="ARBA00023002"/>
    </source>
</evidence>
<dbReference type="SMART" id="SM00822">
    <property type="entry name" value="PKS_KR"/>
    <property type="match status" value="1"/>
</dbReference>
<evidence type="ECO:0000259" key="3">
    <source>
        <dbReference type="SMART" id="SM00822"/>
    </source>
</evidence>
<dbReference type="GeneID" id="98157282"/>
<comment type="similarity">
    <text evidence="1">Belongs to the short-chain dehydrogenases/reductases (SDR) family.</text>
</comment>